<comment type="subcellular location">
    <subcellularLocation>
        <location evidence="1 6">Secreted</location>
    </subcellularLocation>
</comment>
<feature type="chain" id="PRO_5042668946" description="S-protein homolog" evidence="6">
    <location>
        <begin position="26"/>
        <end position="128"/>
    </location>
</feature>
<gene>
    <name evidence="7" type="ORF">VNO80_07707</name>
</gene>
<evidence type="ECO:0000256" key="1">
    <source>
        <dbReference type="ARBA" id="ARBA00004613"/>
    </source>
</evidence>
<proteinExistence type="inferred from homology"/>
<keyword evidence="3 6" id="KW-0713">Self-incompatibility</keyword>
<evidence type="ECO:0000256" key="2">
    <source>
        <dbReference type="ARBA" id="ARBA00005581"/>
    </source>
</evidence>
<organism evidence="7 8">
    <name type="scientific">Phaseolus coccineus</name>
    <name type="common">Scarlet runner bean</name>
    <name type="synonym">Phaseolus multiflorus</name>
    <dbReference type="NCBI Taxonomy" id="3886"/>
    <lineage>
        <taxon>Eukaryota</taxon>
        <taxon>Viridiplantae</taxon>
        <taxon>Streptophyta</taxon>
        <taxon>Embryophyta</taxon>
        <taxon>Tracheophyta</taxon>
        <taxon>Spermatophyta</taxon>
        <taxon>Magnoliopsida</taxon>
        <taxon>eudicotyledons</taxon>
        <taxon>Gunneridae</taxon>
        <taxon>Pentapetalae</taxon>
        <taxon>rosids</taxon>
        <taxon>fabids</taxon>
        <taxon>Fabales</taxon>
        <taxon>Fabaceae</taxon>
        <taxon>Papilionoideae</taxon>
        <taxon>50 kb inversion clade</taxon>
        <taxon>NPAAA clade</taxon>
        <taxon>indigoferoid/millettioid clade</taxon>
        <taxon>Phaseoleae</taxon>
        <taxon>Phaseolus</taxon>
    </lineage>
</organism>
<dbReference type="PANTHER" id="PTHR31232:SF43">
    <property type="entry name" value="S-PROTEIN HOMOLOG 29-RELATED"/>
    <property type="match status" value="1"/>
</dbReference>
<comment type="similarity">
    <text evidence="2 6">Belongs to the plant self-incompatibility (S1) protein family.</text>
</comment>
<keyword evidence="5 6" id="KW-0732">Signal</keyword>
<evidence type="ECO:0000313" key="7">
    <source>
        <dbReference type="EMBL" id="KAK7374279.1"/>
    </source>
</evidence>
<dbReference type="EMBL" id="JAYMYR010000003">
    <property type="protein sequence ID" value="KAK7374279.1"/>
    <property type="molecule type" value="Genomic_DNA"/>
</dbReference>
<dbReference type="PANTHER" id="PTHR31232">
    <property type="match status" value="1"/>
</dbReference>
<dbReference type="InterPro" id="IPR010264">
    <property type="entry name" value="Self-incomp_S1"/>
</dbReference>
<dbReference type="GO" id="GO:0005576">
    <property type="term" value="C:extracellular region"/>
    <property type="evidence" value="ECO:0007669"/>
    <property type="project" value="UniProtKB-SubCell"/>
</dbReference>
<reference evidence="7 8" key="1">
    <citation type="submission" date="2024-01" db="EMBL/GenBank/DDBJ databases">
        <title>The genomes of 5 underutilized Papilionoideae crops provide insights into root nodulation and disease resistanc.</title>
        <authorList>
            <person name="Jiang F."/>
        </authorList>
    </citation>
    <scope>NUCLEOTIDE SEQUENCE [LARGE SCALE GENOMIC DNA]</scope>
    <source>
        <strain evidence="7">JINMINGXINNONG_FW02</strain>
        <tissue evidence="7">Leaves</tissue>
    </source>
</reference>
<evidence type="ECO:0000256" key="5">
    <source>
        <dbReference type="ARBA" id="ARBA00022729"/>
    </source>
</evidence>
<comment type="caution">
    <text evidence="7">The sequence shown here is derived from an EMBL/GenBank/DDBJ whole genome shotgun (WGS) entry which is preliminary data.</text>
</comment>
<dbReference type="AlphaFoldDB" id="A0AAN9NJ57"/>
<dbReference type="Pfam" id="PF05938">
    <property type="entry name" value="Self-incomp_S1"/>
    <property type="match status" value="1"/>
</dbReference>
<evidence type="ECO:0000256" key="4">
    <source>
        <dbReference type="ARBA" id="ARBA00022525"/>
    </source>
</evidence>
<dbReference type="Proteomes" id="UP001374584">
    <property type="component" value="Unassembled WGS sequence"/>
</dbReference>
<accession>A0AAN9NJ57</accession>
<protein>
    <recommendedName>
        <fullName evidence="6">S-protein homolog</fullName>
    </recommendedName>
</protein>
<evidence type="ECO:0000256" key="3">
    <source>
        <dbReference type="ARBA" id="ARBA00022471"/>
    </source>
</evidence>
<feature type="signal peptide" evidence="6">
    <location>
        <begin position="1"/>
        <end position="25"/>
    </location>
</feature>
<evidence type="ECO:0000256" key="6">
    <source>
        <dbReference type="RuleBase" id="RU367044"/>
    </source>
</evidence>
<keyword evidence="8" id="KW-1185">Reference proteome</keyword>
<name>A0AAN9NJ57_PHACN</name>
<evidence type="ECO:0000313" key="8">
    <source>
        <dbReference type="Proteomes" id="UP001374584"/>
    </source>
</evidence>
<dbReference type="GO" id="GO:0060320">
    <property type="term" value="P:rejection of self pollen"/>
    <property type="evidence" value="ECO:0007669"/>
    <property type="project" value="UniProtKB-KW"/>
</dbReference>
<keyword evidence="4 6" id="KW-0964">Secreted</keyword>
<sequence>MSLFTKSVLFLFVFTVVSWNTSVLGEFVLITNTLKGKEALNLQCISKYHDFGLRVLNFNQTFHWKFKPSVSGDTLLFCSFQWGKASLVRYDVYMKDRDEGICKVCLWYVKEDGPCRQESKHLRCYKWN</sequence>